<dbReference type="PANTHER" id="PTHR12138:SF162">
    <property type="entry name" value="CHROMOSOME UNDETERMINED SCAFFOLD_275, WHOLE GENOME SHOTGUN SEQUENCE"/>
    <property type="match status" value="1"/>
</dbReference>
<evidence type="ECO:0000313" key="1">
    <source>
        <dbReference type="Ensembl" id="ENSPANP00000061173.1"/>
    </source>
</evidence>
<dbReference type="GeneTree" id="ENSGT01120000271815"/>
<dbReference type="OMA" id="MNPAKIR"/>
<dbReference type="AlphaFoldDB" id="A0A8I5NXS1"/>
<name>A0A8I5NXS1_PAPAN</name>
<dbReference type="Ensembl" id="ENSPANT00000079479.1">
    <property type="protein sequence ID" value="ENSPANP00000061173.1"/>
    <property type="gene ID" value="ENSPANG00000049975.1"/>
</dbReference>
<protein>
    <submittedName>
        <fullName evidence="1">Uncharacterized protein</fullName>
    </submittedName>
</protein>
<organism evidence="1 2">
    <name type="scientific">Papio anubis</name>
    <name type="common">Olive baboon</name>
    <dbReference type="NCBI Taxonomy" id="9555"/>
    <lineage>
        <taxon>Eukaryota</taxon>
        <taxon>Metazoa</taxon>
        <taxon>Chordata</taxon>
        <taxon>Craniata</taxon>
        <taxon>Vertebrata</taxon>
        <taxon>Euteleostomi</taxon>
        <taxon>Mammalia</taxon>
        <taxon>Eutheria</taxon>
        <taxon>Euarchontoglires</taxon>
        <taxon>Primates</taxon>
        <taxon>Haplorrhini</taxon>
        <taxon>Catarrhini</taxon>
        <taxon>Cercopithecidae</taxon>
        <taxon>Cercopithecinae</taxon>
        <taxon>Papio</taxon>
    </lineage>
</organism>
<accession>A0A8I5NXS1</accession>
<sequence length="134" mass="14625">MNPAKIRPLLFFLFFFLFFFFFFEIVPLLSTRLECSGTISAHCNLHLLGPSNSPASASQVAGITGACHLAWLIFVLLVATGFCHVGQAGLQLLTSGDPPTSASQSAGITGVSYHAQSFFFFFFKWKWGFTCCPG</sequence>
<reference evidence="1" key="3">
    <citation type="submission" date="2025-09" db="UniProtKB">
        <authorList>
            <consortium name="Ensembl"/>
        </authorList>
    </citation>
    <scope>IDENTIFICATION</scope>
</reference>
<dbReference type="Proteomes" id="UP000028761">
    <property type="component" value="Chromosome 4"/>
</dbReference>
<reference evidence="1" key="2">
    <citation type="submission" date="2025-08" db="UniProtKB">
        <authorList>
            <consortium name="Ensembl"/>
        </authorList>
    </citation>
    <scope>IDENTIFICATION</scope>
</reference>
<evidence type="ECO:0000313" key="2">
    <source>
        <dbReference type="Proteomes" id="UP000028761"/>
    </source>
</evidence>
<keyword evidence="2" id="KW-1185">Reference proteome</keyword>
<reference evidence="1 2" key="1">
    <citation type="submission" date="2012-03" db="EMBL/GenBank/DDBJ databases">
        <title>Whole Genome Assembly of Papio anubis.</title>
        <authorList>
            <person name="Liu Y.L."/>
            <person name="Abraham K.A."/>
            <person name="Akbar H.A."/>
            <person name="Ali S.A."/>
            <person name="Anosike U.A."/>
            <person name="Aqrawi P.A."/>
            <person name="Arias F.A."/>
            <person name="Attaway T.A."/>
            <person name="Awwad R.A."/>
            <person name="Babu C.B."/>
            <person name="Bandaranaike D.B."/>
            <person name="Battles P.B."/>
            <person name="Bell A.B."/>
            <person name="Beltran B.B."/>
            <person name="Berhane-Mersha D.B."/>
            <person name="Bess C.B."/>
            <person name="Bickham C.B."/>
            <person name="Bolden T.B."/>
            <person name="Carter K.C."/>
            <person name="Chau D.C."/>
            <person name="Chavez A.C."/>
            <person name="Clerc-Blankenburg K.C."/>
            <person name="Coyle M.C."/>
            <person name="Dao M.D."/>
            <person name="Davila M.L.D."/>
            <person name="Davy-Carroll L.D."/>
            <person name="Denson S.D."/>
            <person name="Dinh H.D."/>
            <person name="Fernandez S.F."/>
            <person name="Fernando P.F."/>
            <person name="Forbes L.F."/>
            <person name="Francis C.F."/>
            <person name="Francisco L.F."/>
            <person name="Fu Q.F."/>
            <person name="Garcia-Iii R.G."/>
            <person name="Garrett T.G."/>
            <person name="Gross S.G."/>
            <person name="Gubbala S.G."/>
            <person name="Hirani K.H."/>
            <person name="Hogues M.H."/>
            <person name="Hollins B.H."/>
            <person name="Jackson L.J."/>
            <person name="Javaid M.J."/>
            <person name="Jhangiani S.J."/>
            <person name="Johnson A.J."/>
            <person name="Johnson B.J."/>
            <person name="Jones J.J."/>
            <person name="Joshi V.J."/>
            <person name="Kalu J.K."/>
            <person name="Khan N.K."/>
            <person name="Korchina V.K."/>
            <person name="Kovar C.K."/>
            <person name="Lago L.L."/>
            <person name="Lara F.L."/>
            <person name="Le T.-K.L."/>
            <person name="Lee S.L."/>
            <person name="Legall-Iii F.L."/>
            <person name="Lemon S.L."/>
            <person name="Liu J.L."/>
            <person name="Liu Y.-S.L."/>
            <person name="Liyanage D.L."/>
            <person name="Lopez J.L."/>
            <person name="Lorensuhewa L.L."/>
            <person name="Mata R.M."/>
            <person name="Mathew T.M."/>
            <person name="Mercado C.M."/>
            <person name="Mercado I.M."/>
            <person name="Morales K.M."/>
            <person name="Morgan M.M."/>
            <person name="Munidasa M.M."/>
            <person name="Ngo D.N."/>
            <person name="Nguyen L.N."/>
            <person name="Nguyen T.N."/>
            <person name="Nguyen N.N."/>
            <person name="Obregon M.O."/>
            <person name="Okwuonu G.O."/>
            <person name="Ongeri F.O."/>
            <person name="Onwere C.O."/>
            <person name="Osifeso I.O."/>
            <person name="Parra A.P."/>
            <person name="Patil S.P."/>
            <person name="Perez A.P."/>
            <person name="Perez Y.P."/>
            <person name="Pham C.P."/>
            <person name="Pu L.-L.P."/>
            <person name="Puazo M.P."/>
            <person name="Quiroz J.Q."/>
            <person name="Rouhana J.R."/>
            <person name="Ruiz M.R."/>
            <person name="Ruiz S.-J.R."/>
            <person name="Saada N.S."/>
            <person name="Santibanez J.S."/>
            <person name="Scheel M.S."/>
            <person name="Schneider B.S."/>
            <person name="Simmons D.S."/>
            <person name="Sisson I.S."/>
            <person name="Tang L.-Y.T."/>
            <person name="Thornton R.T."/>
            <person name="Tisius J.T."/>
            <person name="Toledanes G.T."/>
            <person name="Trejos Z.T."/>
            <person name="Usmani K.U."/>
            <person name="Varghese R.V."/>
            <person name="Vattathil S.V."/>
            <person name="Vee V.V."/>
            <person name="Walker D.W."/>
            <person name="Weissenberger G.W."/>
            <person name="White C.W."/>
            <person name="Williams A.W."/>
            <person name="Woodworth J.W."/>
            <person name="Wright R.W."/>
            <person name="Zhu Y.Z."/>
            <person name="Han Y.H."/>
            <person name="Newsham I.N."/>
            <person name="Nazareth L.N."/>
            <person name="Worley K.W."/>
            <person name="Muzny D.M."/>
            <person name="Rogers J.R."/>
            <person name="Gibbs R.G."/>
        </authorList>
    </citation>
    <scope>NUCLEOTIDE SEQUENCE [LARGE SCALE GENOMIC DNA]</scope>
</reference>
<dbReference type="PANTHER" id="PTHR12138">
    <property type="entry name" value="PRIMATE-EXPANDED PROTEIN FAMILY"/>
    <property type="match status" value="1"/>
</dbReference>
<dbReference type="PRINTS" id="PR02045">
    <property type="entry name" value="F138DOMAIN"/>
</dbReference>
<proteinExistence type="predicted"/>